<evidence type="ECO:0000256" key="4">
    <source>
        <dbReference type="ARBA" id="ARBA00005186"/>
    </source>
</evidence>
<evidence type="ECO:0000313" key="25">
    <source>
        <dbReference type="Proteomes" id="UP000236163"/>
    </source>
</evidence>
<dbReference type="GO" id="GO:0030244">
    <property type="term" value="P:cellulose biosynthetic process"/>
    <property type="evidence" value="ECO:0007669"/>
    <property type="project" value="UniProtKB-KW"/>
</dbReference>
<evidence type="ECO:0000256" key="18">
    <source>
        <dbReference type="ARBA" id="ARBA00031311"/>
    </source>
</evidence>
<dbReference type="FunFam" id="3.30.70.270:FF:000001">
    <property type="entry name" value="Diguanylate cyclase domain protein"/>
    <property type="match status" value="1"/>
</dbReference>
<dbReference type="GO" id="GO:0046872">
    <property type="term" value="F:metal ion binding"/>
    <property type="evidence" value="ECO:0007669"/>
    <property type="project" value="UniProtKB-KW"/>
</dbReference>
<dbReference type="SUPFAM" id="SSF55073">
    <property type="entry name" value="Nucleotide cyclase"/>
    <property type="match status" value="1"/>
</dbReference>
<keyword evidence="11" id="KW-0479">Metal-binding</keyword>
<accession>A0A1J6Y6X9</accession>
<dbReference type="EMBL" id="JWSP02000004">
    <property type="protein sequence ID" value="PNO35468.1"/>
    <property type="molecule type" value="Genomic_DNA"/>
</dbReference>
<comment type="subcellular location">
    <subcellularLocation>
        <location evidence="2">Cell inner membrane</location>
        <topology evidence="2">Multi-pass membrane protein</topology>
    </subcellularLocation>
</comment>
<dbReference type="InterPro" id="IPR000160">
    <property type="entry name" value="GGDEF_dom"/>
</dbReference>
<dbReference type="SMART" id="SM00267">
    <property type="entry name" value="GGDEF"/>
    <property type="match status" value="1"/>
</dbReference>
<comment type="subunit">
    <text evidence="5">Homodimer.</text>
</comment>
<feature type="domain" description="GGDEF" evidence="23">
    <location>
        <begin position="431"/>
        <end position="566"/>
    </location>
</feature>
<comment type="function">
    <text evidence="20">Catalyzes the synthesis of cyclic-di-GMP (c-di-GMP) via the condensation of 2 GTP molecules. Cyclic-di-GMP is a second messenger which controls cell surface-associated traits in bacteria. Involved in the regulation of cellulose production.</text>
</comment>
<evidence type="ECO:0000256" key="13">
    <source>
        <dbReference type="ARBA" id="ARBA00022842"/>
    </source>
</evidence>
<evidence type="ECO:0000256" key="5">
    <source>
        <dbReference type="ARBA" id="ARBA00011738"/>
    </source>
</evidence>
<gene>
    <name evidence="24" type="ORF">RK55_021380</name>
</gene>
<evidence type="ECO:0000256" key="1">
    <source>
        <dbReference type="ARBA" id="ARBA00001946"/>
    </source>
</evidence>
<keyword evidence="13" id="KW-0460">Magnesium</keyword>
<dbReference type="Gene3D" id="3.30.70.270">
    <property type="match status" value="1"/>
</dbReference>
<dbReference type="PANTHER" id="PTHR45138">
    <property type="entry name" value="REGULATORY COMPONENTS OF SENSORY TRANSDUCTION SYSTEM"/>
    <property type="match status" value="1"/>
</dbReference>
<evidence type="ECO:0000256" key="2">
    <source>
        <dbReference type="ARBA" id="ARBA00004429"/>
    </source>
</evidence>
<evidence type="ECO:0000256" key="6">
    <source>
        <dbReference type="ARBA" id="ARBA00012528"/>
    </source>
</evidence>
<dbReference type="PANTHER" id="PTHR45138:SF16">
    <property type="entry name" value="DIGUANYLATE CYCLASE DGCQ-RELATED"/>
    <property type="match status" value="1"/>
</dbReference>
<dbReference type="PROSITE" id="PS50887">
    <property type="entry name" value="GGDEF"/>
    <property type="match status" value="1"/>
</dbReference>
<evidence type="ECO:0000256" key="20">
    <source>
        <dbReference type="ARBA" id="ARBA00045634"/>
    </source>
</evidence>
<name>A0A1J6Y6X9_SALHO</name>
<keyword evidence="9" id="KW-0808">Transferase</keyword>
<protein>
    <recommendedName>
        <fullName evidence="21">Probable diguanylate cyclase DgcQ</fullName>
        <ecNumber evidence="6">2.7.7.65</ecNumber>
    </recommendedName>
    <alternativeName>
        <fullName evidence="18">Cellulose synthesis regulatory protein</fullName>
    </alternativeName>
</protein>
<evidence type="ECO:0000256" key="17">
    <source>
        <dbReference type="ARBA" id="ARBA00023136"/>
    </source>
</evidence>
<dbReference type="UniPathway" id="UPA00694"/>
<dbReference type="InterPro" id="IPR043128">
    <property type="entry name" value="Rev_trsase/Diguanyl_cyclase"/>
</dbReference>
<dbReference type="GO" id="GO:0005886">
    <property type="term" value="C:plasma membrane"/>
    <property type="evidence" value="ECO:0007669"/>
    <property type="project" value="UniProtKB-SubCell"/>
</dbReference>
<evidence type="ECO:0000313" key="24">
    <source>
        <dbReference type="EMBL" id="PNO35468.1"/>
    </source>
</evidence>
<comment type="pathway">
    <text evidence="4">Glycan metabolism; bacterial cellulose biosynthesis.</text>
</comment>
<keyword evidence="10 22" id="KW-0812">Transmembrane</keyword>
<keyword evidence="15 22" id="KW-1133">Transmembrane helix</keyword>
<dbReference type="STRING" id="523831.SEHO0A_02086"/>
<comment type="pathway">
    <text evidence="3">Purine metabolism; 3',5'-cyclic di-GMP biosynthesis.</text>
</comment>
<dbReference type="CDD" id="cd01949">
    <property type="entry name" value="GGDEF"/>
    <property type="match status" value="1"/>
</dbReference>
<dbReference type="GO" id="GO:0005525">
    <property type="term" value="F:GTP binding"/>
    <property type="evidence" value="ECO:0007669"/>
    <property type="project" value="UniProtKB-KW"/>
</dbReference>
<dbReference type="InterPro" id="IPR033416">
    <property type="entry name" value="CHASE7"/>
</dbReference>
<keyword evidence="14" id="KW-0135">Cellulose biosynthesis</keyword>
<dbReference type="GO" id="GO:1902201">
    <property type="term" value="P:negative regulation of bacterial-type flagellum-dependent cell motility"/>
    <property type="evidence" value="ECO:0007669"/>
    <property type="project" value="TreeGrafter"/>
</dbReference>
<dbReference type="InterPro" id="IPR029787">
    <property type="entry name" value="Nucleotide_cyclase"/>
</dbReference>
<evidence type="ECO:0000256" key="10">
    <source>
        <dbReference type="ARBA" id="ARBA00022692"/>
    </source>
</evidence>
<keyword evidence="16" id="KW-0342">GTP-binding</keyword>
<evidence type="ECO:0000256" key="15">
    <source>
        <dbReference type="ARBA" id="ARBA00022989"/>
    </source>
</evidence>
<evidence type="ECO:0000256" key="8">
    <source>
        <dbReference type="ARBA" id="ARBA00022519"/>
    </source>
</evidence>
<evidence type="ECO:0000256" key="11">
    <source>
        <dbReference type="ARBA" id="ARBA00022723"/>
    </source>
</evidence>
<evidence type="ECO:0000256" key="21">
    <source>
        <dbReference type="ARBA" id="ARBA00073614"/>
    </source>
</evidence>
<evidence type="ECO:0000256" key="3">
    <source>
        <dbReference type="ARBA" id="ARBA00004665"/>
    </source>
</evidence>
<organism evidence="24 25">
    <name type="scientific">Salmonella enterica subsp. houtenae serovar 50:g,z51:-</name>
    <dbReference type="NCBI Taxonomy" id="1173947"/>
    <lineage>
        <taxon>Bacteria</taxon>
        <taxon>Pseudomonadati</taxon>
        <taxon>Pseudomonadota</taxon>
        <taxon>Gammaproteobacteria</taxon>
        <taxon>Enterobacterales</taxon>
        <taxon>Enterobacteriaceae</taxon>
        <taxon>Salmonella</taxon>
    </lineage>
</organism>
<keyword evidence="7" id="KW-1003">Cell membrane</keyword>
<feature type="transmembrane region" description="Helical" evidence="22">
    <location>
        <begin position="361"/>
        <end position="383"/>
    </location>
</feature>
<evidence type="ECO:0000256" key="12">
    <source>
        <dbReference type="ARBA" id="ARBA00022741"/>
    </source>
</evidence>
<feature type="transmembrane region" description="Helical" evidence="22">
    <location>
        <begin position="21"/>
        <end position="42"/>
    </location>
</feature>
<evidence type="ECO:0000256" key="9">
    <source>
        <dbReference type="ARBA" id="ARBA00022679"/>
    </source>
</evidence>
<keyword evidence="8" id="KW-0997">Cell inner membrane</keyword>
<dbReference type="EC" id="2.7.7.65" evidence="6"/>
<dbReference type="Proteomes" id="UP000236163">
    <property type="component" value="Unassembled WGS sequence"/>
</dbReference>
<dbReference type="InterPro" id="IPR050469">
    <property type="entry name" value="Diguanylate_Cyclase"/>
</dbReference>
<evidence type="ECO:0000259" key="23">
    <source>
        <dbReference type="PROSITE" id="PS50887"/>
    </source>
</evidence>
<sequence length="573" mass="65805">MPHETLLENQGWFKKLARRFGPGHVVNTCFLIVMLFSTLLTWREVIILKDAYVASQRNHLGSIANALDRQLQFNMDRLLFLRNGMHEALVAPLTFSALQSAVTQFEQRRARRFWQLELDKRRTLPLYGVSDHFVAGTTLLSRDNRDLANELTATLELGYLARLARLARSSAMLTLEIMYVSRSGFYLSTLPTAYGSDIVFRYSQYVTQPWFIEQSQRRNPPRGVRWFTSAQPYFADGQQKMTASLPLDHDNYWYGVLAMDIPIASLQRFLRDAAEKDIEGEYQLYDNHLRLLADSTPEQQTANTLNDRERALLAHEMEKDTLGGLRLGTRYVSWERLDHFDGILLRVHTFREGIQGNFGSISIALTLLWGLFTAMLLISWGVIRHMVKNMFVLQNSLQWQAWHDPLTRLYNRGALFEKASRLAKRYRESRKPFSVIQLDLDYFKSVNDRFGHQAGDRVLSHAAGLIGSTIRSHDIAGRVGGEEFCIVLPGATKAQALQIAERIRQRINDKEILVTKSTTLRISASMGISSAEEYGDYDFEQLQSLADKRLYYAKQSGRNRICVSDATQEREKK</sequence>
<dbReference type="UniPathway" id="UPA00599"/>
<dbReference type="AlphaFoldDB" id="A0A1J6Y6X9"/>
<keyword evidence="12" id="KW-0547">Nucleotide-binding</keyword>
<dbReference type="NCBIfam" id="NF011955">
    <property type="entry name" value="PRK15426.1"/>
    <property type="match status" value="1"/>
</dbReference>
<comment type="catalytic activity">
    <reaction evidence="19">
        <text>2 GTP = 3',3'-c-di-GMP + 2 diphosphate</text>
        <dbReference type="Rhea" id="RHEA:24898"/>
        <dbReference type="ChEBI" id="CHEBI:33019"/>
        <dbReference type="ChEBI" id="CHEBI:37565"/>
        <dbReference type="ChEBI" id="CHEBI:58805"/>
        <dbReference type="EC" id="2.7.7.65"/>
    </reaction>
</comment>
<comment type="cofactor">
    <cofactor evidence="1">
        <name>Mg(2+)</name>
        <dbReference type="ChEBI" id="CHEBI:18420"/>
    </cofactor>
</comment>
<dbReference type="NCBIfam" id="TIGR00254">
    <property type="entry name" value="GGDEF"/>
    <property type="match status" value="1"/>
</dbReference>
<comment type="caution">
    <text evidence="24">The sequence shown here is derived from an EMBL/GenBank/DDBJ whole genome shotgun (WGS) entry which is preliminary data.</text>
</comment>
<reference evidence="25" key="1">
    <citation type="submission" date="2017-12" db="EMBL/GenBank/DDBJ databases">
        <title>FDA dAtabase for Regulatory Grade micrObial Sequences (FDA-ARGOS): Supporting development and validation of Infectious Disease Dx tests.</title>
        <authorList>
            <person name="Sichtig H."/>
            <person name="Tallon L."/>
            <person name="Sadzewicz L."/>
            <person name="Sengamalay N."/>
            <person name="Nagaraj S."/>
            <person name="Vavikolanu K."/>
            <person name="Aluvathingal J."/>
            <person name="Nadendla S."/>
            <person name="Pirone D.C."/>
            <person name="Hoffman M."/>
            <person name="Muruvanda T."/>
            <person name="Allard M."/>
            <person name="Evans P."/>
        </authorList>
    </citation>
    <scope>NUCLEOTIDE SEQUENCE [LARGE SCALE GENOMIC DNA]</scope>
    <source>
        <strain evidence="25">FDAARGOS_55</strain>
    </source>
</reference>
<dbReference type="GO" id="GO:0052621">
    <property type="term" value="F:diguanylate cyclase activity"/>
    <property type="evidence" value="ECO:0007669"/>
    <property type="project" value="UniProtKB-EC"/>
</dbReference>
<proteinExistence type="predicted"/>
<keyword evidence="17 22" id="KW-0472">Membrane</keyword>
<evidence type="ECO:0000256" key="22">
    <source>
        <dbReference type="SAM" id="Phobius"/>
    </source>
</evidence>
<dbReference type="Pfam" id="PF17151">
    <property type="entry name" value="CHASE7"/>
    <property type="match status" value="1"/>
</dbReference>
<evidence type="ECO:0000256" key="7">
    <source>
        <dbReference type="ARBA" id="ARBA00022475"/>
    </source>
</evidence>
<evidence type="ECO:0000256" key="19">
    <source>
        <dbReference type="ARBA" id="ARBA00034247"/>
    </source>
</evidence>
<dbReference type="GO" id="GO:0043709">
    <property type="term" value="P:cell adhesion involved in single-species biofilm formation"/>
    <property type="evidence" value="ECO:0007669"/>
    <property type="project" value="TreeGrafter"/>
</dbReference>
<dbReference type="Pfam" id="PF00990">
    <property type="entry name" value="GGDEF"/>
    <property type="match status" value="1"/>
</dbReference>
<evidence type="ECO:0000256" key="16">
    <source>
        <dbReference type="ARBA" id="ARBA00023134"/>
    </source>
</evidence>
<evidence type="ECO:0000256" key="14">
    <source>
        <dbReference type="ARBA" id="ARBA00022916"/>
    </source>
</evidence>